<proteinExistence type="predicted"/>
<comment type="caution">
    <text evidence="1">The sequence shown here is derived from an EMBL/GenBank/DDBJ whole genome shotgun (WGS) entry which is preliminary data.</text>
</comment>
<name>A0ABT4V6X5_9PSEU</name>
<evidence type="ECO:0000313" key="1">
    <source>
        <dbReference type="EMBL" id="MDA3629713.1"/>
    </source>
</evidence>
<sequence>MSARSRVRRLVGLGLPLLAIAGGLVVARYLLPSSSAPGYAGVPNTCEAVSEQALRKAFEPGDAEIHDERHDAEGQRPSSKCQWRVRGEQRTRLHVEMAVEFDRETRPDTTYVDDFLDYLELEPGAASAPDLDARAVLIRSPRDVQLVAARANMTVAVRYTAPGPAPHLEAVAHQVAEDLLATAGRPE</sequence>
<dbReference type="Proteomes" id="UP001210380">
    <property type="component" value="Unassembled WGS sequence"/>
</dbReference>
<organism evidence="1 2">
    <name type="scientific">Saccharopolyspora oryzae</name>
    <dbReference type="NCBI Taxonomy" id="2997343"/>
    <lineage>
        <taxon>Bacteria</taxon>
        <taxon>Bacillati</taxon>
        <taxon>Actinomycetota</taxon>
        <taxon>Actinomycetes</taxon>
        <taxon>Pseudonocardiales</taxon>
        <taxon>Pseudonocardiaceae</taxon>
        <taxon>Saccharopolyspora</taxon>
    </lineage>
</organism>
<keyword evidence="2" id="KW-1185">Reference proteome</keyword>
<evidence type="ECO:0000313" key="2">
    <source>
        <dbReference type="Proteomes" id="UP001210380"/>
    </source>
</evidence>
<gene>
    <name evidence="1" type="ORF">OU415_30095</name>
</gene>
<protein>
    <recommendedName>
        <fullName evidence="3">DUF3558 domain-containing protein</fullName>
    </recommendedName>
</protein>
<accession>A0ABT4V6X5</accession>
<dbReference type="EMBL" id="JAQGLA010000074">
    <property type="protein sequence ID" value="MDA3629713.1"/>
    <property type="molecule type" value="Genomic_DNA"/>
</dbReference>
<evidence type="ECO:0008006" key="3">
    <source>
        <dbReference type="Google" id="ProtNLM"/>
    </source>
</evidence>
<dbReference type="RefSeq" id="WP_270952766.1">
    <property type="nucleotide sequence ID" value="NZ_JAQGLA010000074.1"/>
</dbReference>
<reference evidence="1 2" key="1">
    <citation type="submission" date="2022-11" db="EMBL/GenBank/DDBJ databases">
        <title>Draft genome sequence of Saccharopolyspora sp. WRP15-2 isolated from rhizosphere soils of wild rice in Thailand.</title>
        <authorList>
            <person name="Duangmal K."/>
            <person name="Kammanee S."/>
            <person name="Muangham S."/>
        </authorList>
    </citation>
    <scope>NUCLEOTIDE SEQUENCE [LARGE SCALE GENOMIC DNA]</scope>
    <source>
        <strain evidence="1 2">WRP15-2</strain>
    </source>
</reference>